<evidence type="ECO:0000313" key="10">
    <source>
        <dbReference type="Proteomes" id="UP000234206"/>
    </source>
</evidence>
<keyword evidence="2" id="KW-0813">Transport</keyword>
<dbReference type="GO" id="GO:0005886">
    <property type="term" value="C:plasma membrane"/>
    <property type="evidence" value="ECO:0007669"/>
    <property type="project" value="UniProtKB-SubCell"/>
</dbReference>
<dbReference type="EMBL" id="PKIZ01000017">
    <property type="protein sequence ID" value="PKZ41176.1"/>
    <property type="molecule type" value="Genomic_DNA"/>
</dbReference>
<name>A0A2I1P965_9MICO</name>
<dbReference type="PANTHER" id="PTHR43738:SF1">
    <property type="entry name" value="HEMIN TRANSPORT SYSTEM PERMEASE PROTEIN HRTB-RELATED"/>
    <property type="match status" value="1"/>
</dbReference>
<proteinExistence type="predicted"/>
<evidence type="ECO:0000259" key="8">
    <source>
        <dbReference type="Pfam" id="PF02687"/>
    </source>
</evidence>
<organism evidence="9 10">
    <name type="scientific">Kytococcus schroeteri</name>
    <dbReference type="NCBI Taxonomy" id="138300"/>
    <lineage>
        <taxon>Bacteria</taxon>
        <taxon>Bacillati</taxon>
        <taxon>Actinomycetota</taxon>
        <taxon>Actinomycetes</taxon>
        <taxon>Micrococcales</taxon>
        <taxon>Kytococcaceae</taxon>
        <taxon>Kytococcus</taxon>
    </lineage>
</organism>
<dbReference type="AlphaFoldDB" id="A0A2I1P965"/>
<accession>A0A2I1P965</accession>
<keyword evidence="10" id="KW-1185">Reference proteome</keyword>
<dbReference type="OrthoDB" id="5242186at2"/>
<feature type="domain" description="ABC3 transporter permease C-terminal" evidence="8">
    <location>
        <begin position="212"/>
        <end position="322"/>
    </location>
</feature>
<feature type="transmembrane region" description="Helical" evidence="7">
    <location>
        <begin position="296"/>
        <end position="314"/>
    </location>
</feature>
<gene>
    <name evidence="9" type="ORF">CYJ76_08970</name>
</gene>
<evidence type="ECO:0000256" key="7">
    <source>
        <dbReference type="SAM" id="Phobius"/>
    </source>
</evidence>
<evidence type="ECO:0000256" key="6">
    <source>
        <dbReference type="ARBA" id="ARBA00023136"/>
    </source>
</evidence>
<reference evidence="9 10" key="1">
    <citation type="submission" date="2017-12" db="EMBL/GenBank/DDBJ databases">
        <title>Phylogenetic diversity of female urinary microbiome.</title>
        <authorList>
            <person name="Thomas-White K."/>
            <person name="Wolfe A.J."/>
        </authorList>
    </citation>
    <scope>NUCLEOTIDE SEQUENCE [LARGE SCALE GENOMIC DNA]</scope>
    <source>
        <strain evidence="9 10">UMB1298</strain>
    </source>
</reference>
<dbReference type="InterPro" id="IPR051125">
    <property type="entry name" value="ABC-4/HrtB_transporter"/>
</dbReference>
<keyword evidence="3" id="KW-1003">Cell membrane</keyword>
<evidence type="ECO:0000313" key="9">
    <source>
        <dbReference type="EMBL" id="PKZ41176.1"/>
    </source>
</evidence>
<evidence type="ECO:0000256" key="3">
    <source>
        <dbReference type="ARBA" id="ARBA00022475"/>
    </source>
</evidence>
<evidence type="ECO:0000256" key="4">
    <source>
        <dbReference type="ARBA" id="ARBA00022692"/>
    </source>
</evidence>
<sequence length="330" mass="33794">MFVALRDAWFARGRFAVMGLVVALVSLLVVALSGLTAGLGAQSVSAVKALPGESVVVASPSNGEKVELSRSQLSAEQVAGNEQHAVGMATARIATDGSTETVSVIGIDPDGPLSEAAGGHLVRDAKVNRDGTLTGVGKDDEYLDLNHLPAVWLPMDTWQQLPMATGSAATALVLPEADPKAPAGTTVMDRGETLQAVGSYASEQGSLNLIRGLLLVVSAVVVSAFLTVWTIQRTGDLAVMRALGARRRTLVTDVLTQGLLLLVVGGGFGALVAAALGAWVVTTGAVPFELSVLTTVVPWLLLVAAGLVGGALAVRRVLTIDPALALEGAR</sequence>
<keyword evidence="6 7" id="KW-0472">Membrane</keyword>
<comment type="caution">
    <text evidence="9">The sequence shown here is derived from an EMBL/GenBank/DDBJ whole genome shotgun (WGS) entry which is preliminary data.</text>
</comment>
<keyword evidence="4 7" id="KW-0812">Transmembrane</keyword>
<evidence type="ECO:0000256" key="1">
    <source>
        <dbReference type="ARBA" id="ARBA00004651"/>
    </source>
</evidence>
<dbReference type="RefSeq" id="WP_101849893.1">
    <property type="nucleotide sequence ID" value="NZ_PKIZ01000017.1"/>
</dbReference>
<keyword evidence="5 7" id="KW-1133">Transmembrane helix</keyword>
<dbReference type="PANTHER" id="PTHR43738">
    <property type="entry name" value="ABC TRANSPORTER, MEMBRANE PROTEIN"/>
    <property type="match status" value="1"/>
</dbReference>
<dbReference type="Proteomes" id="UP000234206">
    <property type="component" value="Unassembled WGS sequence"/>
</dbReference>
<dbReference type="InterPro" id="IPR003838">
    <property type="entry name" value="ABC3_permease_C"/>
</dbReference>
<evidence type="ECO:0000256" key="2">
    <source>
        <dbReference type="ARBA" id="ARBA00022448"/>
    </source>
</evidence>
<comment type="subcellular location">
    <subcellularLocation>
        <location evidence="1">Cell membrane</location>
        <topology evidence="1">Multi-pass membrane protein</topology>
    </subcellularLocation>
</comment>
<evidence type="ECO:0000256" key="5">
    <source>
        <dbReference type="ARBA" id="ARBA00022989"/>
    </source>
</evidence>
<feature type="transmembrane region" description="Helical" evidence="7">
    <location>
        <begin position="209"/>
        <end position="229"/>
    </location>
</feature>
<protein>
    <submittedName>
        <fullName evidence="9">ABC transporter substrate-binding protein</fullName>
    </submittedName>
</protein>
<dbReference type="Pfam" id="PF02687">
    <property type="entry name" value="FtsX"/>
    <property type="match status" value="1"/>
</dbReference>
<feature type="transmembrane region" description="Helical" evidence="7">
    <location>
        <begin position="250"/>
        <end position="276"/>
    </location>
</feature>